<accession>A0A368JRT7</accession>
<dbReference type="RefSeq" id="WP_114406091.1">
    <property type="nucleotide sequence ID" value="NZ_QOWE01000008.1"/>
</dbReference>
<dbReference type="Proteomes" id="UP000253383">
    <property type="component" value="Unassembled WGS sequence"/>
</dbReference>
<protein>
    <recommendedName>
        <fullName evidence="1">DUF5977 domain-containing protein</fullName>
    </recommendedName>
</protein>
<evidence type="ECO:0000259" key="1">
    <source>
        <dbReference type="Pfam" id="PF19404"/>
    </source>
</evidence>
<name>A0A368JRT7_9BACT</name>
<dbReference type="InterPro" id="IPR046020">
    <property type="entry name" value="DUF5977"/>
</dbReference>
<keyword evidence="3" id="KW-1185">Reference proteome</keyword>
<sequence>MIDYLATQTFLPARLSMNPIVVNIEAADPDLYPLRRDLRYFCTVMIPEFYLSGTFKELVRLEAAEQPPVSAGSGLLYQGAFFEIQNQLDPLLERTAPEFNQSKISVADRLAMPYYCILSIEDDGEEIFRETQPVQYIVKAGISEVDYAQYKDQFFTEFIGLNRRFLTWAANPKTIQADQPEFLYFLTNFTPSPGKIRTVYQAHYSDLTSDEGVSGELENVFPYTVYCVPVGPKALGLDLKVKAVTSYKVWLVNENDERISEKREFLMDQEYRRNIRFLMFANSLGGFDTLCLTGQGQEGLKLNRSISDRFNGWEFLPSYSERVINSVTGVRELSVATGWLSADGLRYLEELQLSKEVYLVADRAMIPLVPLDEKLVPKVDDEELIGRMLLFEFGNVSRNFSQLPAVSALSQRPTGWRPKATACLVDGDGKRTGLMQVSVLEKYCLDDDKKVVGVPLKANVPGTEGYLSPVESASCLASPFENVLIEQVGTYLRQTCPAGQFGGPATITIPAAAYGSEVSQADADAKAADAWARLNTQAYADLNGSCISGPENYTWAVPVGCFHYRSNSPVNFYIYYDQPPKAGNLWGMTPGPNVYPMNTNDLDLPLQTPGIWKFLLKSPLGGGYGAVKVYVNGVLRYTYPLIPYNASGGKKLFFTAGLDGVSGDKVYLEFTHGGFV</sequence>
<comment type="caution">
    <text evidence="2">The sequence shown here is derived from an EMBL/GenBank/DDBJ whole genome shotgun (WGS) entry which is preliminary data.</text>
</comment>
<dbReference type="EMBL" id="QOWE01000008">
    <property type="protein sequence ID" value="RCR69404.1"/>
    <property type="molecule type" value="Genomic_DNA"/>
</dbReference>
<evidence type="ECO:0000313" key="3">
    <source>
        <dbReference type="Proteomes" id="UP000253383"/>
    </source>
</evidence>
<proteinExistence type="predicted"/>
<evidence type="ECO:0000313" key="2">
    <source>
        <dbReference type="EMBL" id="RCR69404.1"/>
    </source>
</evidence>
<organism evidence="2 3">
    <name type="scientific">Larkinella punicea</name>
    <dbReference type="NCBI Taxonomy" id="2315727"/>
    <lineage>
        <taxon>Bacteria</taxon>
        <taxon>Pseudomonadati</taxon>
        <taxon>Bacteroidota</taxon>
        <taxon>Cytophagia</taxon>
        <taxon>Cytophagales</taxon>
        <taxon>Spirosomataceae</taxon>
        <taxon>Larkinella</taxon>
    </lineage>
</organism>
<dbReference type="AlphaFoldDB" id="A0A368JRT7"/>
<feature type="domain" description="DUF5977" evidence="1">
    <location>
        <begin position="486"/>
        <end position="547"/>
    </location>
</feature>
<gene>
    <name evidence="2" type="ORF">DUE52_11165</name>
</gene>
<reference evidence="2 3" key="1">
    <citation type="submission" date="2018-07" db="EMBL/GenBank/DDBJ databases">
        <title>Genome analysis of Larkinella rosea.</title>
        <authorList>
            <person name="Zhou Z."/>
            <person name="Wang G."/>
        </authorList>
    </citation>
    <scope>NUCLEOTIDE SEQUENCE [LARGE SCALE GENOMIC DNA]</scope>
    <source>
        <strain evidence="3">zzj9</strain>
    </source>
</reference>
<dbReference type="Pfam" id="PF19404">
    <property type="entry name" value="DUF5977"/>
    <property type="match status" value="1"/>
</dbReference>
<dbReference type="OrthoDB" id="1488462at2"/>